<protein>
    <submittedName>
        <fullName evidence="2">Uncharacterized protein</fullName>
    </submittedName>
</protein>
<comment type="caution">
    <text evidence="2">The sequence shown here is derived from an EMBL/GenBank/DDBJ whole genome shotgun (WGS) entry which is preliminary data.</text>
</comment>
<accession>A0A7J7UGE4</accession>
<organism evidence="2 3">
    <name type="scientific">Pipistrellus kuhlii</name>
    <name type="common">Kuhl's pipistrelle</name>
    <dbReference type="NCBI Taxonomy" id="59472"/>
    <lineage>
        <taxon>Eukaryota</taxon>
        <taxon>Metazoa</taxon>
        <taxon>Chordata</taxon>
        <taxon>Craniata</taxon>
        <taxon>Vertebrata</taxon>
        <taxon>Euteleostomi</taxon>
        <taxon>Mammalia</taxon>
        <taxon>Eutheria</taxon>
        <taxon>Laurasiatheria</taxon>
        <taxon>Chiroptera</taxon>
        <taxon>Yangochiroptera</taxon>
        <taxon>Vespertilionidae</taxon>
        <taxon>Pipistrellus</taxon>
    </lineage>
</organism>
<proteinExistence type="predicted"/>
<dbReference type="EMBL" id="JACAGB010000020">
    <property type="protein sequence ID" value="KAF6311874.1"/>
    <property type="molecule type" value="Genomic_DNA"/>
</dbReference>
<evidence type="ECO:0000256" key="1">
    <source>
        <dbReference type="SAM" id="MobiDB-lite"/>
    </source>
</evidence>
<sequence length="201" mass="21429">MERGYFCRENGSSLRGLQSDQGLFCFVIMFVVISVPIHGHNFHPRGGCSELSAAAGTARGFLGNRAAETPPAAAGKESRACPALSREQRRPLGGESMSAGGCGRSTGRVHFLLLEPGGRALLWGRTVADALGILEAILLPVAFVQQQGTPPPRWLRVLVATVQGKGQIPFGAFSWLQLTHNSSAKNRFHVCPGECQAHRGA</sequence>
<reference evidence="2 3" key="1">
    <citation type="journal article" date="2020" name="Nature">
        <title>Six reference-quality genomes reveal evolution of bat adaptations.</title>
        <authorList>
            <person name="Jebb D."/>
            <person name="Huang Z."/>
            <person name="Pippel M."/>
            <person name="Hughes G.M."/>
            <person name="Lavrichenko K."/>
            <person name="Devanna P."/>
            <person name="Winkler S."/>
            <person name="Jermiin L.S."/>
            <person name="Skirmuntt E.C."/>
            <person name="Katzourakis A."/>
            <person name="Burkitt-Gray L."/>
            <person name="Ray D.A."/>
            <person name="Sullivan K.A.M."/>
            <person name="Roscito J.G."/>
            <person name="Kirilenko B.M."/>
            <person name="Davalos L.M."/>
            <person name="Corthals A.P."/>
            <person name="Power M.L."/>
            <person name="Jones G."/>
            <person name="Ransome R.D."/>
            <person name="Dechmann D.K.N."/>
            <person name="Locatelli A.G."/>
            <person name="Puechmaille S.J."/>
            <person name="Fedrigo O."/>
            <person name="Jarvis E.D."/>
            <person name="Hiller M."/>
            <person name="Vernes S.C."/>
            <person name="Myers E.W."/>
            <person name="Teeling E.C."/>
        </authorList>
    </citation>
    <scope>NUCLEOTIDE SEQUENCE [LARGE SCALE GENOMIC DNA]</scope>
    <source>
        <strain evidence="2">MPipKuh1</strain>
        <tissue evidence="2">Flight muscle</tissue>
    </source>
</reference>
<name>A0A7J7UGE4_PIPKU</name>
<dbReference type="AlphaFoldDB" id="A0A7J7UGE4"/>
<keyword evidence="3" id="KW-1185">Reference proteome</keyword>
<evidence type="ECO:0000313" key="2">
    <source>
        <dbReference type="EMBL" id="KAF6311874.1"/>
    </source>
</evidence>
<gene>
    <name evidence="2" type="ORF">mPipKuh1_009072</name>
</gene>
<dbReference type="Proteomes" id="UP000558488">
    <property type="component" value="Unassembled WGS sequence"/>
</dbReference>
<evidence type="ECO:0000313" key="3">
    <source>
        <dbReference type="Proteomes" id="UP000558488"/>
    </source>
</evidence>
<feature type="region of interest" description="Disordered" evidence="1">
    <location>
        <begin position="68"/>
        <end position="100"/>
    </location>
</feature>